<keyword evidence="1" id="KW-0732">Signal</keyword>
<sequence length="193" mass="21362">MRNALAFLSVLFLGFSSMAYSTQTIVFVRHGEKPNNDSGQLTCKGLNRALALPDVLISQFGKPDALFASAPKQNKLGSSLRAVQTITPTAIRVSLPIHLNYHAKETKELQKALFSKQYENSVIFIAWEHDNLVKAAKGIMKSEGGNPDEIPKWQGTDFDSIYVLRINRDNGSKIITFEHTQQGLNGVSELCPE</sequence>
<dbReference type="SUPFAM" id="SSF53254">
    <property type="entry name" value="Phosphoglycerate mutase-like"/>
    <property type="match status" value="1"/>
</dbReference>
<dbReference type="PATRIC" id="fig|1141660.3.peg.271"/>
<dbReference type="EMBL" id="AKKN01000002">
    <property type="protein sequence ID" value="EKT61314.1"/>
    <property type="molecule type" value="Genomic_DNA"/>
</dbReference>
<evidence type="ECO:0000256" key="1">
    <source>
        <dbReference type="SAM" id="SignalP"/>
    </source>
</evidence>
<comment type="caution">
    <text evidence="2">The sequence shown here is derived from an EMBL/GenBank/DDBJ whole genome shotgun (WGS) entry which is preliminary data.</text>
</comment>
<dbReference type="AlphaFoldDB" id="K8WL81"/>
<accession>K8WL81</accession>
<feature type="signal peptide" evidence="1">
    <location>
        <begin position="1"/>
        <end position="19"/>
    </location>
</feature>
<reference evidence="2 3" key="1">
    <citation type="journal article" date="2012" name="BMC Genomics">
        <title>Comparative genomics of bacteria in the genus Providencia isolated from wild Drosophila melanogaster.</title>
        <authorList>
            <person name="Galac M.R."/>
            <person name="Lazzaro B.P."/>
        </authorList>
    </citation>
    <scope>NUCLEOTIDE SEQUENCE [LARGE SCALE GENOMIC DNA]</scope>
    <source>
        <strain evidence="2 3">DSM 19967</strain>
    </source>
</reference>
<gene>
    <name evidence="2" type="ORF">OO7_01376</name>
</gene>
<evidence type="ECO:0000313" key="2">
    <source>
        <dbReference type="EMBL" id="EKT61314.1"/>
    </source>
</evidence>
<organism evidence="2 3">
    <name type="scientific">Providencia sneebia DSM 19967</name>
    <dbReference type="NCBI Taxonomy" id="1141660"/>
    <lineage>
        <taxon>Bacteria</taxon>
        <taxon>Pseudomonadati</taxon>
        <taxon>Pseudomonadota</taxon>
        <taxon>Gammaproteobacteria</taxon>
        <taxon>Enterobacterales</taxon>
        <taxon>Morganellaceae</taxon>
        <taxon>Providencia</taxon>
    </lineage>
</organism>
<dbReference type="OrthoDB" id="7001291at2"/>
<evidence type="ECO:0008006" key="4">
    <source>
        <dbReference type="Google" id="ProtNLM"/>
    </source>
</evidence>
<dbReference type="Proteomes" id="UP000010290">
    <property type="component" value="Chromosome"/>
</dbReference>
<dbReference type="Gene3D" id="3.40.50.1240">
    <property type="entry name" value="Phosphoglycerate mutase-like"/>
    <property type="match status" value="1"/>
</dbReference>
<dbReference type="HOGENOM" id="CLU_085795_1_0_6"/>
<name>K8WL81_9GAMM</name>
<keyword evidence="3" id="KW-1185">Reference proteome</keyword>
<feature type="chain" id="PRO_5003921627" description="Histidine phosphatase family protein" evidence="1">
    <location>
        <begin position="20"/>
        <end position="193"/>
    </location>
</feature>
<evidence type="ECO:0000313" key="3">
    <source>
        <dbReference type="Proteomes" id="UP000010290"/>
    </source>
</evidence>
<dbReference type="RefSeq" id="WP_008914167.1">
    <property type="nucleotide sequence ID" value="NZ_CM001773.1"/>
</dbReference>
<dbReference type="InterPro" id="IPR029033">
    <property type="entry name" value="His_PPase_superfam"/>
</dbReference>
<proteinExistence type="predicted"/>
<dbReference type="CDD" id="cd07040">
    <property type="entry name" value="HP"/>
    <property type="match status" value="1"/>
</dbReference>
<protein>
    <recommendedName>
        <fullName evidence="4">Histidine phosphatase family protein</fullName>
    </recommendedName>
</protein>